<feature type="transmembrane region" description="Helical" evidence="7">
    <location>
        <begin position="484"/>
        <end position="506"/>
    </location>
</feature>
<dbReference type="AlphaFoldDB" id="A0A5N5QDU4"/>
<evidence type="ECO:0000313" key="10">
    <source>
        <dbReference type="Proteomes" id="UP000383932"/>
    </source>
</evidence>
<evidence type="ECO:0000256" key="3">
    <source>
        <dbReference type="ARBA" id="ARBA00022448"/>
    </source>
</evidence>
<keyword evidence="6 7" id="KW-0472">Membrane</keyword>
<evidence type="ECO:0000256" key="6">
    <source>
        <dbReference type="ARBA" id="ARBA00023136"/>
    </source>
</evidence>
<keyword evidence="4 7" id="KW-0812">Transmembrane</keyword>
<dbReference type="Pfam" id="PF00083">
    <property type="entry name" value="Sugar_tr"/>
    <property type="match status" value="1"/>
</dbReference>
<reference evidence="9 10" key="1">
    <citation type="journal article" date="2019" name="Fungal Biol. Biotechnol.">
        <title>Draft genome sequence of fastidious pathogen Ceratobasidium theobromae, which causes vascular-streak dieback in Theobroma cacao.</title>
        <authorList>
            <person name="Ali S.S."/>
            <person name="Asman A."/>
            <person name="Shao J."/>
            <person name="Firmansyah A.P."/>
            <person name="Susilo A.W."/>
            <person name="Rosmana A."/>
            <person name="McMahon P."/>
            <person name="Junaid M."/>
            <person name="Guest D."/>
            <person name="Kheng T.Y."/>
            <person name="Meinhardt L.W."/>
            <person name="Bailey B.A."/>
        </authorList>
    </citation>
    <scope>NUCLEOTIDE SEQUENCE [LARGE SCALE GENOMIC DNA]</scope>
    <source>
        <strain evidence="9 10">CT2</strain>
    </source>
</reference>
<feature type="transmembrane region" description="Helical" evidence="7">
    <location>
        <begin position="459"/>
        <end position="478"/>
    </location>
</feature>
<name>A0A5N5QDU4_9AGAM</name>
<dbReference type="InterPro" id="IPR020846">
    <property type="entry name" value="MFS_dom"/>
</dbReference>
<evidence type="ECO:0000313" key="9">
    <source>
        <dbReference type="EMBL" id="KAB5589497.1"/>
    </source>
</evidence>
<protein>
    <submittedName>
        <fullName evidence="9">MFS general substrate transporter</fullName>
    </submittedName>
</protein>
<dbReference type="GO" id="GO:0022857">
    <property type="term" value="F:transmembrane transporter activity"/>
    <property type="evidence" value="ECO:0007669"/>
    <property type="project" value="InterPro"/>
</dbReference>
<feature type="domain" description="Major facilitator superfamily (MFS) profile" evidence="8">
    <location>
        <begin position="105"/>
        <end position="570"/>
    </location>
</feature>
<feature type="transmembrane region" description="Helical" evidence="7">
    <location>
        <begin position="546"/>
        <end position="567"/>
    </location>
</feature>
<keyword evidence="3" id="KW-0813">Transport</keyword>
<feature type="transmembrane region" description="Helical" evidence="7">
    <location>
        <begin position="140"/>
        <end position="158"/>
    </location>
</feature>
<dbReference type="GO" id="GO:0016020">
    <property type="term" value="C:membrane"/>
    <property type="evidence" value="ECO:0007669"/>
    <property type="project" value="UniProtKB-SubCell"/>
</dbReference>
<feature type="transmembrane region" description="Helical" evidence="7">
    <location>
        <begin position="433"/>
        <end position="452"/>
    </location>
</feature>
<keyword evidence="5 7" id="KW-1133">Transmembrane helix</keyword>
<proteinExistence type="inferred from homology"/>
<accession>A0A5N5QDU4</accession>
<dbReference type="Proteomes" id="UP000383932">
    <property type="component" value="Unassembled WGS sequence"/>
</dbReference>
<dbReference type="EMBL" id="SSOP01000262">
    <property type="protein sequence ID" value="KAB5589497.1"/>
    <property type="molecule type" value="Genomic_DNA"/>
</dbReference>
<dbReference type="OrthoDB" id="3936150at2759"/>
<dbReference type="InterPro" id="IPR005828">
    <property type="entry name" value="MFS_sugar_transport-like"/>
</dbReference>
<evidence type="ECO:0000256" key="2">
    <source>
        <dbReference type="ARBA" id="ARBA00008335"/>
    </source>
</evidence>
<dbReference type="SUPFAM" id="SSF103473">
    <property type="entry name" value="MFS general substrate transporter"/>
    <property type="match status" value="1"/>
</dbReference>
<dbReference type="PANTHER" id="PTHR23511">
    <property type="entry name" value="SYNAPTIC VESICLE GLYCOPROTEIN 2"/>
    <property type="match status" value="1"/>
</dbReference>
<comment type="caution">
    <text evidence="9">The sequence shown here is derived from an EMBL/GenBank/DDBJ whole genome shotgun (WGS) entry which is preliminary data.</text>
</comment>
<evidence type="ECO:0000256" key="1">
    <source>
        <dbReference type="ARBA" id="ARBA00004141"/>
    </source>
</evidence>
<comment type="similarity">
    <text evidence="2">Belongs to the major facilitator superfamily.</text>
</comment>
<feature type="transmembrane region" description="Helical" evidence="7">
    <location>
        <begin position="105"/>
        <end position="128"/>
    </location>
</feature>
<dbReference type="PANTHER" id="PTHR23511:SF12">
    <property type="entry name" value="TRANSPORTER, PUTATIVE (AFU_ORTHOLOGUE AFUA_7G01740)-RELATED"/>
    <property type="match status" value="1"/>
</dbReference>
<dbReference type="Gene3D" id="1.20.1250.20">
    <property type="entry name" value="MFS general substrate transporter like domains"/>
    <property type="match status" value="1"/>
</dbReference>
<evidence type="ECO:0000259" key="8">
    <source>
        <dbReference type="PROSITE" id="PS50850"/>
    </source>
</evidence>
<keyword evidence="10" id="KW-1185">Reference proteome</keyword>
<gene>
    <name evidence="9" type="ORF">CTheo_7062</name>
</gene>
<evidence type="ECO:0000256" key="5">
    <source>
        <dbReference type="ARBA" id="ARBA00022989"/>
    </source>
</evidence>
<sequence>MGSSVQGPNNEVFSCFPVPSHGTSILGSIQVDYGATDTRRPPSYCPSMPASDTSRASTIVDGQLETKIVEDVLPQGSVDPIYQARTKLLNDAIQRIGMGRYQWHLFIVSGFGWLADILWIVVAGIILAPVVQEFKVQGPFLSLATNIGLLVGAMGWSAGSDVWGRKISFNITLAIVGVFAMIAAASPNFTALAIFAALWSVGVGGNFPVDSAIFLEFLPATHQYLLTVLAIWSAFGALFASLIAWAILPNFSCEATATVCDRSENMGWRYYLILMGGLMLALWIIRFFVFTLHESPKYLMGRGRFEESVAVVHAVAKYNGRESGLTVEQLEAAGARDSSEPARREDQELLRQLEMDTSALGAFRRGLKEYDGSLIRMLFATPKLAFSTGLIIAVWAIIGLAVPLYNAFIPYYLSTRGAAYGDGSVYLTYRNNVIIGLVALPAAPFGGWAVELPRVGRKGTLSVFTILSGVFLLLSTTARTSNALLGWNCGYSFTNNVMWAALYTVTPELFPTRVRGTGNGLASSANRIFGVMSPIIALYADLTTAVPIFVSGALFVFAGIVALLLPFESRGKASL</sequence>
<feature type="transmembrane region" description="Helical" evidence="7">
    <location>
        <begin position="167"/>
        <end position="185"/>
    </location>
</feature>
<evidence type="ECO:0000256" key="4">
    <source>
        <dbReference type="ARBA" id="ARBA00022692"/>
    </source>
</evidence>
<feature type="transmembrane region" description="Helical" evidence="7">
    <location>
        <begin position="384"/>
        <end position="413"/>
    </location>
</feature>
<organism evidence="9 10">
    <name type="scientific">Ceratobasidium theobromae</name>
    <dbReference type="NCBI Taxonomy" id="1582974"/>
    <lineage>
        <taxon>Eukaryota</taxon>
        <taxon>Fungi</taxon>
        <taxon>Dikarya</taxon>
        <taxon>Basidiomycota</taxon>
        <taxon>Agaricomycotina</taxon>
        <taxon>Agaricomycetes</taxon>
        <taxon>Cantharellales</taxon>
        <taxon>Ceratobasidiaceae</taxon>
        <taxon>Ceratobasidium</taxon>
    </lineage>
</organism>
<dbReference type="PROSITE" id="PS50850">
    <property type="entry name" value="MFS"/>
    <property type="match status" value="1"/>
</dbReference>
<dbReference type="InterPro" id="IPR036259">
    <property type="entry name" value="MFS_trans_sf"/>
</dbReference>
<dbReference type="FunFam" id="1.20.1250.20:FF:000171">
    <property type="entry name" value="MFS general substrate transporter"/>
    <property type="match status" value="1"/>
</dbReference>
<feature type="transmembrane region" description="Helical" evidence="7">
    <location>
        <begin position="268"/>
        <end position="292"/>
    </location>
</feature>
<dbReference type="CDD" id="cd17316">
    <property type="entry name" value="MFS_SV2_like"/>
    <property type="match status" value="1"/>
</dbReference>
<feature type="transmembrane region" description="Helical" evidence="7">
    <location>
        <begin position="224"/>
        <end position="248"/>
    </location>
</feature>
<comment type="subcellular location">
    <subcellularLocation>
        <location evidence="1">Membrane</location>
        <topology evidence="1">Multi-pass membrane protein</topology>
    </subcellularLocation>
</comment>
<evidence type="ECO:0000256" key="7">
    <source>
        <dbReference type="SAM" id="Phobius"/>
    </source>
</evidence>